<comment type="caution">
    <text evidence="1">The sequence shown here is derived from an EMBL/GenBank/DDBJ whole genome shotgun (WGS) entry which is preliminary data.</text>
</comment>
<reference evidence="1" key="2">
    <citation type="journal article" date="2022" name="New Phytol.">
        <title>Evolutionary transition to the ectomycorrhizal habit in the genomes of a hyperdiverse lineage of mushroom-forming fungi.</title>
        <authorList>
            <person name="Looney B."/>
            <person name="Miyauchi S."/>
            <person name="Morin E."/>
            <person name="Drula E."/>
            <person name="Courty P.E."/>
            <person name="Kohler A."/>
            <person name="Kuo A."/>
            <person name="LaButti K."/>
            <person name="Pangilinan J."/>
            <person name="Lipzen A."/>
            <person name="Riley R."/>
            <person name="Andreopoulos W."/>
            <person name="He G."/>
            <person name="Johnson J."/>
            <person name="Nolan M."/>
            <person name="Tritt A."/>
            <person name="Barry K.W."/>
            <person name="Grigoriev I.V."/>
            <person name="Nagy L.G."/>
            <person name="Hibbett D."/>
            <person name="Henrissat B."/>
            <person name="Matheny P.B."/>
            <person name="Labbe J."/>
            <person name="Martin F.M."/>
        </authorList>
    </citation>
    <scope>NUCLEOTIDE SEQUENCE</scope>
    <source>
        <strain evidence="1">FP105234-sp</strain>
    </source>
</reference>
<proteinExistence type="predicted"/>
<sequence>MLASLLTLASLYLVPAAVRAEPCIAFDIDWNLLAFGLDGKDWSAGTQDQWASGKASDITTSGRPPFDGANTTCYLSQFTNAIYVANADGNAPSDIHIYDATAKSWSTQSVTTGNFDPTSFTAILDHDTNVFYAASHGELYHLDMGLLKSANSTALDWVDVEALPYSSGYEPVMALAQNHIHFLDVPNTPAGNANIYVIHFNFFQPDAQSYPASSGSSFPATHGQTASFFQAVGVQEEFAFIPDDGSATYVVNVENNSTQTLAGPTTKDARATYFAGITSLVQLDSSGAVSYLPYNTNDTAANAQATWTPIPALASVAPPGSSGGISSGNSTSSASSGAPKTTGSAAAKPSGSSAASASASSTPNSAAALAAPSTLVGGVVSAMLIAVGAALL</sequence>
<protein>
    <submittedName>
        <fullName evidence="1">Uncharacterized protein</fullName>
    </submittedName>
</protein>
<gene>
    <name evidence="1" type="ORF">FA95DRAFT_1552741</name>
</gene>
<name>A0ACB8S9C2_9AGAM</name>
<dbReference type="EMBL" id="MU275841">
    <property type="protein sequence ID" value="KAI0053229.1"/>
    <property type="molecule type" value="Genomic_DNA"/>
</dbReference>
<reference evidence="1" key="1">
    <citation type="submission" date="2021-02" db="EMBL/GenBank/DDBJ databases">
        <authorList>
            <consortium name="DOE Joint Genome Institute"/>
            <person name="Ahrendt S."/>
            <person name="Looney B.P."/>
            <person name="Miyauchi S."/>
            <person name="Morin E."/>
            <person name="Drula E."/>
            <person name="Courty P.E."/>
            <person name="Chicoki N."/>
            <person name="Fauchery L."/>
            <person name="Kohler A."/>
            <person name="Kuo A."/>
            <person name="Labutti K."/>
            <person name="Pangilinan J."/>
            <person name="Lipzen A."/>
            <person name="Riley R."/>
            <person name="Andreopoulos W."/>
            <person name="He G."/>
            <person name="Johnson J."/>
            <person name="Barry K.W."/>
            <person name="Grigoriev I.V."/>
            <person name="Nagy L."/>
            <person name="Hibbett D."/>
            <person name="Henrissat B."/>
            <person name="Matheny P.B."/>
            <person name="Labbe J."/>
            <person name="Martin F."/>
        </authorList>
    </citation>
    <scope>NUCLEOTIDE SEQUENCE</scope>
    <source>
        <strain evidence="1">FP105234-sp</strain>
    </source>
</reference>
<dbReference type="Proteomes" id="UP000814033">
    <property type="component" value="Unassembled WGS sequence"/>
</dbReference>
<accession>A0ACB8S9C2</accession>
<organism evidence="1 2">
    <name type="scientific">Auriscalpium vulgare</name>
    <dbReference type="NCBI Taxonomy" id="40419"/>
    <lineage>
        <taxon>Eukaryota</taxon>
        <taxon>Fungi</taxon>
        <taxon>Dikarya</taxon>
        <taxon>Basidiomycota</taxon>
        <taxon>Agaricomycotina</taxon>
        <taxon>Agaricomycetes</taxon>
        <taxon>Russulales</taxon>
        <taxon>Auriscalpiaceae</taxon>
        <taxon>Auriscalpium</taxon>
    </lineage>
</organism>
<evidence type="ECO:0000313" key="2">
    <source>
        <dbReference type="Proteomes" id="UP000814033"/>
    </source>
</evidence>
<keyword evidence="2" id="KW-1185">Reference proteome</keyword>
<evidence type="ECO:0000313" key="1">
    <source>
        <dbReference type="EMBL" id="KAI0053229.1"/>
    </source>
</evidence>